<dbReference type="EMBL" id="LR796706">
    <property type="protein sequence ID" value="CAB4160993.1"/>
    <property type="molecule type" value="Genomic_DNA"/>
</dbReference>
<evidence type="ECO:0000313" key="1">
    <source>
        <dbReference type="EMBL" id="CAB4160993.1"/>
    </source>
</evidence>
<name>A0A6J5NQ68_9CAUD</name>
<accession>A0A6J5NQ68</accession>
<reference evidence="1" key="1">
    <citation type="submission" date="2020-04" db="EMBL/GenBank/DDBJ databases">
        <authorList>
            <person name="Chiriac C."/>
            <person name="Salcher M."/>
            <person name="Ghai R."/>
            <person name="Kavagutti S V."/>
        </authorList>
    </citation>
    <scope>NUCLEOTIDE SEQUENCE</scope>
</reference>
<organism evidence="1">
    <name type="scientific">uncultured Caudovirales phage</name>
    <dbReference type="NCBI Taxonomy" id="2100421"/>
    <lineage>
        <taxon>Viruses</taxon>
        <taxon>Duplodnaviria</taxon>
        <taxon>Heunggongvirae</taxon>
        <taxon>Uroviricota</taxon>
        <taxon>Caudoviricetes</taxon>
        <taxon>Peduoviridae</taxon>
        <taxon>Maltschvirus</taxon>
        <taxon>Maltschvirus maltsch</taxon>
    </lineage>
</organism>
<sequence length="44" mass="5144">MEPILSHEEKLALAKRYLGQKWLLHPANRVKRLPQPLPAKGCRR</sequence>
<proteinExistence type="predicted"/>
<protein>
    <submittedName>
        <fullName evidence="1">Uncharacterized protein</fullName>
    </submittedName>
</protein>
<gene>
    <name evidence="1" type="ORF">UFOVP728_23</name>
</gene>